<feature type="compositionally biased region" description="Polar residues" evidence="1">
    <location>
        <begin position="667"/>
        <end position="676"/>
    </location>
</feature>
<feature type="compositionally biased region" description="Low complexity" evidence="1">
    <location>
        <begin position="732"/>
        <end position="762"/>
    </location>
</feature>
<feature type="compositionally biased region" description="Polar residues" evidence="1">
    <location>
        <begin position="818"/>
        <end position="831"/>
    </location>
</feature>
<organism evidence="2 3">
    <name type="scientific">Ganoderma sinense ZZ0214-1</name>
    <dbReference type="NCBI Taxonomy" id="1077348"/>
    <lineage>
        <taxon>Eukaryota</taxon>
        <taxon>Fungi</taxon>
        <taxon>Dikarya</taxon>
        <taxon>Basidiomycota</taxon>
        <taxon>Agaricomycotina</taxon>
        <taxon>Agaricomycetes</taxon>
        <taxon>Polyporales</taxon>
        <taxon>Polyporaceae</taxon>
        <taxon>Ganoderma</taxon>
    </lineage>
</organism>
<feature type="compositionally biased region" description="Low complexity" evidence="1">
    <location>
        <begin position="588"/>
        <end position="617"/>
    </location>
</feature>
<feature type="compositionally biased region" description="Low complexity" evidence="1">
    <location>
        <begin position="481"/>
        <end position="493"/>
    </location>
</feature>
<feature type="region of interest" description="Disordered" evidence="1">
    <location>
        <begin position="542"/>
        <end position="798"/>
    </location>
</feature>
<feature type="compositionally biased region" description="Low complexity" evidence="1">
    <location>
        <begin position="1116"/>
        <end position="1128"/>
    </location>
</feature>
<keyword evidence="3" id="KW-1185">Reference proteome</keyword>
<feature type="compositionally biased region" description="Polar residues" evidence="1">
    <location>
        <begin position="785"/>
        <end position="796"/>
    </location>
</feature>
<feature type="compositionally biased region" description="Low complexity" evidence="1">
    <location>
        <begin position="924"/>
        <end position="948"/>
    </location>
</feature>
<gene>
    <name evidence="2" type="ORF">GSI_12888</name>
</gene>
<evidence type="ECO:0000313" key="2">
    <source>
        <dbReference type="EMBL" id="PIL25000.1"/>
    </source>
</evidence>
<reference evidence="2 3" key="1">
    <citation type="journal article" date="2015" name="Sci. Rep.">
        <title>Chromosome-level genome map provides insights into diverse defense mechanisms in the medicinal fungus Ganoderma sinense.</title>
        <authorList>
            <person name="Zhu Y."/>
            <person name="Xu J."/>
            <person name="Sun C."/>
            <person name="Zhou S."/>
            <person name="Xu H."/>
            <person name="Nelson D.R."/>
            <person name="Qian J."/>
            <person name="Song J."/>
            <person name="Luo H."/>
            <person name="Xiang L."/>
            <person name="Li Y."/>
            <person name="Xu Z."/>
            <person name="Ji A."/>
            <person name="Wang L."/>
            <person name="Lu S."/>
            <person name="Hayward A."/>
            <person name="Sun W."/>
            <person name="Li X."/>
            <person name="Schwartz D.C."/>
            <person name="Wang Y."/>
            <person name="Chen S."/>
        </authorList>
    </citation>
    <scope>NUCLEOTIDE SEQUENCE [LARGE SCALE GENOMIC DNA]</scope>
    <source>
        <strain evidence="2 3">ZZ0214-1</strain>
    </source>
</reference>
<feature type="region of interest" description="Disordered" evidence="1">
    <location>
        <begin position="1201"/>
        <end position="1231"/>
    </location>
</feature>
<feature type="region of interest" description="Disordered" evidence="1">
    <location>
        <begin position="1100"/>
        <end position="1166"/>
    </location>
</feature>
<feature type="compositionally biased region" description="Low complexity" evidence="1">
    <location>
        <begin position="165"/>
        <end position="178"/>
    </location>
</feature>
<feature type="compositionally biased region" description="Basic and acidic residues" evidence="1">
    <location>
        <begin position="557"/>
        <end position="568"/>
    </location>
</feature>
<feature type="compositionally biased region" description="Basic and acidic residues" evidence="1">
    <location>
        <begin position="239"/>
        <end position="255"/>
    </location>
</feature>
<feature type="compositionally biased region" description="Polar residues" evidence="1">
    <location>
        <begin position="453"/>
        <end position="467"/>
    </location>
</feature>
<evidence type="ECO:0000313" key="3">
    <source>
        <dbReference type="Proteomes" id="UP000230002"/>
    </source>
</evidence>
<feature type="region of interest" description="Disordered" evidence="1">
    <location>
        <begin position="816"/>
        <end position="1047"/>
    </location>
</feature>
<feature type="region of interest" description="Disordered" evidence="1">
    <location>
        <begin position="1"/>
        <end position="72"/>
    </location>
</feature>
<feature type="region of interest" description="Disordered" evidence="1">
    <location>
        <begin position="415"/>
        <end position="505"/>
    </location>
</feature>
<protein>
    <submittedName>
        <fullName evidence="2">Uncharacterized protein</fullName>
    </submittedName>
</protein>
<feature type="compositionally biased region" description="Acidic residues" evidence="1">
    <location>
        <begin position="228"/>
        <end position="238"/>
    </location>
</feature>
<comment type="caution">
    <text evidence="2">The sequence shown here is derived from an EMBL/GenBank/DDBJ whole genome shotgun (WGS) entry which is preliminary data.</text>
</comment>
<feature type="compositionally biased region" description="Basic and acidic residues" evidence="1">
    <location>
        <begin position="275"/>
        <end position="296"/>
    </location>
</feature>
<feature type="compositionally biased region" description="Polar residues" evidence="1">
    <location>
        <begin position="878"/>
        <end position="888"/>
    </location>
</feature>
<feature type="compositionally biased region" description="Polar residues" evidence="1">
    <location>
        <begin position="7"/>
        <end position="20"/>
    </location>
</feature>
<evidence type="ECO:0000256" key="1">
    <source>
        <dbReference type="SAM" id="MobiDB-lite"/>
    </source>
</evidence>
<feature type="compositionally biased region" description="Pro residues" evidence="1">
    <location>
        <begin position="1004"/>
        <end position="1014"/>
    </location>
</feature>
<feature type="compositionally biased region" description="Polar residues" evidence="1">
    <location>
        <begin position="1201"/>
        <end position="1211"/>
    </location>
</feature>
<feature type="compositionally biased region" description="Low complexity" evidence="1">
    <location>
        <begin position="960"/>
        <end position="971"/>
    </location>
</feature>
<proteinExistence type="predicted"/>
<dbReference type="STRING" id="1077348.A0A2G8RU16"/>
<dbReference type="OrthoDB" id="3262497at2759"/>
<feature type="compositionally biased region" description="Polar residues" evidence="1">
    <location>
        <begin position="1029"/>
        <end position="1047"/>
    </location>
</feature>
<accession>A0A2G8RU16</accession>
<feature type="compositionally biased region" description="Low complexity" evidence="1">
    <location>
        <begin position="139"/>
        <end position="157"/>
    </location>
</feature>
<feature type="compositionally biased region" description="Low complexity" evidence="1">
    <location>
        <begin position="682"/>
        <end position="691"/>
    </location>
</feature>
<sequence>MDDLYQNAWSETTTNVTPTFNPDPRPSWSSPSKVTSPYDEEADLAAPSWSTGAGIQWDEPSGSPGISWSLADGDAGWGPSTYEGITLGKSPVDVVPQRIREPPENAVLDAVKETSPTAIQEVNDYVALAPSPDKPPSSLPSSPVQASSPEPSLSPASPKAPLPPTVSTSVPEPVVVPSYDIVPELAAPPSPDGFGTFESGLAEEAPGFGVNDADADPWGASAWADTKQEEDDDEPVVDEWERAKQEKAKQDRRVPPELLAQILSQSEELSYEISPDPREREEISEKDAWRNDRRSGMEGVPGLSTFSDTFLPPLSLQPLVRFSQARVAKKMASSVKLTKNLPITRGSPMSHYLAAKGSTAWEISVKERKEVVEDDVPVGWRIVEKAPSVPTADAAKDKKSGGLFSFWGRRQSQVPTAASTVLGTDASSRPTSMDKPESPIGSELKAESKLRASQDSVRSSATSSVAQLPSPLTEPSPVMPSPITSMSSYSSAPDPVISRLATPPPPSAVSRFLNRFSRRGGGASTRSSLALSSDDLEFLSDIVPSANDDAEDDPADDLEKFVSRKHEAVVPVLPPPLAPPPKAPPLRPISAASSSSGPGSKLNSPAASAASDLDGLFGSFGSGGATSAPPGASRPTLPSLGTPFELVWSNAPSSAPGVGPSKLPFAPTSSQPSSRPISPLQAKSPPLSSFALPPPPSFKPITPSVVPKSKPTLSSPFARPLIVGQVEPGPMSASSTSSRTSYQTAGESEPPSPSSALPLGELYPHLVTPSSTPQRSASERKGPSLPSSSFESETPMATTFSRSSFSASILRAPFQAHSAKSPTAIPLTSNLFDDDDDFSDFQSPVEQGSHVSPPVPPPIAKSPRTLAAANAAHAKLRNSPSRSQTLPTLSPYALSPPPTSSLGAAAAPLKPSLTTFDDDDFADFRSTSLSSLSPPSSSSTSLFSNSTSDKALLTPRHIPSSVSGFDDSFGSMLATPSPPRLPAKSTIASQPPRLDRPTKAVPALQPPPLQPPPGQSVRAVPPLQPPPQSQIVHSPSTVTPISPTNGPNSATTLLTRRRSHAAEHKHTLSLLELAATKSGQRWPAPASPLPAAIPGLDGAPSKLFNIMDDEDPPAPTTVAAQPPSGSGFLPPPSTSNLNPIRPSSGLGMIGSRSAAPSPAPAPPFAGLAPMHTGSSVSSAGASAPTLDPLFDTWDFGRSTTPLSAPNGTANGSAFGVGGTAKPATNGKKAGGLSAQDLSFFEGL</sequence>
<feature type="compositionally biased region" description="Polar residues" evidence="1">
    <location>
        <begin position="415"/>
        <end position="431"/>
    </location>
</feature>
<name>A0A2G8RU16_9APHY</name>
<dbReference type="EMBL" id="AYKW01000056">
    <property type="protein sequence ID" value="PIL25000.1"/>
    <property type="molecule type" value="Genomic_DNA"/>
</dbReference>
<feature type="region of interest" description="Disordered" evidence="1">
    <location>
        <begin position="122"/>
        <end position="296"/>
    </location>
</feature>
<feature type="compositionally biased region" description="Pro residues" evidence="1">
    <location>
        <begin position="572"/>
        <end position="587"/>
    </location>
</feature>
<dbReference type="Proteomes" id="UP000230002">
    <property type="component" value="Unassembled WGS sequence"/>
</dbReference>
<dbReference type="AlphaFoldDB" id="A0A2G8RU16"/>